<dbReference type="Pfam" id="PF01609">
    <property type="entry name" value="DDE_Tnp_1"/>
    <property type="match status" value="1"/>
</dbReference>
<gene>
    <name evidence="3" type="ORF">ACFFRH_41550</name>
</gene>
<feature type="domain" description="Transposase IS4-like" evidence="1">
    <location>
        <begin position="109"/>
        <end position="261"/>
    </location>
</feature>
<reference evidence="3 4" key="1">
    <citation type="submission" date="2024-09" db="EMBL/GenBank/DDBJ databases">
        <authorList>
            <person name="Sun Q."/>
            <person name="Mori K."/>
        </authorList>
    </citation>
    <scope>NUCLEOTIDE SEQUENCE [LARGE SCALE GENOMIC DNA]</scope>
    <source>
        <strain evidence="3 4">JCM 3028</strain>
    </source>
</reference>
<dbReference type="PANTHER" id="PTHR30007">
    <property type="entry name" value="PHP DOMAIN PROTEIN"/>
    <property type="match status" value="1"/>
</dbReference>
<evidence type="ECO:0000313" key="3">
    <source>
        <dbReference type="EMBL" id="MFB9681997.1"/>
    </source>
</evidence>
<dbReference type="InterPro" id="IPR025161">
    <property type="entry name" value="IS402-like_dom"/>
</dbReference>
<dbReference type="RefSeq" id="WP_386163501.1">
    <property type="nucleotide sequence ID" value="NZ_JBHMBS010000043.1"/>
</dbReference>
<dbReference type="EMBL" id="JBHMBS010000043">
    <property type="protein sequence ID" value="MFB9681997.1"/>
    <property type="molecule type" value="Genomic_DNA"/>
</dbReference>
<evidence type="ECO:0000259" key="2">
    <source>
        <dbReference type="Pfam" id="PF13340"/>
    </source>
</evidence>
<protein>
    <submittedName>
        <fullName evidence="3">IS5 family transposase</fullName>
    </submittedName>
</protein>
<evidence type="ECO:0000313" key="4">
    <source>
        <dbReference type="Proteomes" id="UP001589610"/>
    </source>
</evidence>
<dbReference type="PANTHER" id="PTHR30007:SF0">
    <property type="entry name" value="TRANSPOSASE"/>
    <property type="match status" value="1"/>
</dbReference>
<organism evidence="3 4">
    <name type="scientific">Streptosporangium vulgare</name>
    <dbReference type="NCBI Taxonomy" id="46190"/>
    <lineage>
        <taxon>Bacteria</taxon>
        <taxon>Bacillati</taxon>
        <taxon>Actinomycetota</taxon>
        <taxon>Actinomycetes</taxon>
        <taxon>Streptosporangiales</taxon>
        <taxon>Streptosporangiaceae</taxon>
        <taxon>Streptosporangium</taxon>
    </lineage>
</organism>
<keyword evidence="4" id="KW-1185">Reference proteome</keyword>
<feature type="domain" description="Insertion element IS402-like" evidence="2">
    <location>
        <begin position="11"/>
        <end position="91"/>
    </location>
</feature>
<evidence type="ECO:0000259" key="1">
    <source>
        <dbReference type="Pfam" id="PF01609"/>
    </source>
</evidence>
<name>A0ABV5TS84_9ACTN</name>
<sequence>MAGPPPYPSDLSDARWQLIEPVLIAWRARRQAGAPGFGRPAEHDLRTIMNAIVYVDRTGIAWRYLPHDYPPWATVYWYFAAWRDEEVFTELNGLLRRLVRQAEGRNPEASACVIDAQSVKTSANVPVTGQGTDAAKKIVGRKRSIAVDTLGLLLAVLVTAAGVQDSAAGISLLDQLATGHPTLSKAWVDGGYHRAHFIDHAATLGIDAQVVPRDPATRGFTVLPRRWVVERTFGWLMQHRRLARDYETLPATSEAMIHLAMIDTMTRRLTGENTPNWRGT</sequence>
<dbReference type="InterPro" id="IPR002559">
    <property type="entry name" value="Transposase_11"/>
</dbReference>
<comment type="caution">
    <text evidence="3">The sequence shown here is derived from an EMBL/GenBank/DDBJ whole genome shotgun (WGS) entry which is preliminary data.</text>
</comment>
<dbReference type="Pfam" id="PF13340">
    <property type="entry name" value="DUF4096"/>
    <property type="match status" value="1"/>
</dbReference>
<dbReference type="NCBIfam" id="NF033580">
    <property type="entry name" value="transpos_IS5_3"/>
    <property type="match status" value="1"/>
</dbReference>
<accession>A0ABV5TS84</accession>
<proteinExistence type="predicted"/>
<dbReference type="Proteomes" id="UP001589610">
    <property type="component" value="Unassembled WGS sequence"/>
</dbReference>